<dbReference type="SUPFAM" id="SSF53756">
    <property type="entry name" value="UDP-Glycosyltransferase/glycogen phosphorylase"/>
    <property type="match status" value="1"/>
</dbReference>
<dbReference type="InterPro" id="IPR050426">
    <property type="entry name" value="Glycosyltransferase_28"/>
</dbReference>
<keyword evidence="3" id="KW-0443">Lipid metabolism</keyword>
<evidence type="ECO:0000259" key="5">
    <source>
        <dbReference type="Pfam" id="PF03033"/>
    </source>
</evidence>
<dbReference type="CDD" id="cd03784">
    <property type="entry name" value="GT1_Gtf-like"/>
    <property type="match status" value="1"/>
</dbReference>
<dbReference type="STRING" id="1429867.A0A0G4NXI6"/>
<dbReference type="GO" id="GO:0012505">
    <property type="term" value="C:endomembrane system"/>
    <property type="evidence" value="ECO:0007669"/>
    <property type="project" value="UniProtKB-SubCell"/>
</dbReference>
<dbReference type="EMBL" id="HG793135">
    <property type="protein sequence ID" value="CRL18776.1"/>
    <property type="molecule type" value="Genomic_DNA"/>
</dbReference>
<dbReference type="GO" id="GO:0016906">
    <property type="term" value="F:sterol 3-beta-glucosyltransferase activity"/>
    <property type="evidence" value="ECO:0007669"/>
    <property type="project" value="UniProtKB-ARBA"/>
</dbReference>
<name>A0A0G4NXI6_PENC3</name>
<dbReference type="InterPro" id="IPR010610">
    <property type="entry name" value="EryCIII-like_C"/>
</dbReference>
<feature type="compositionally biased region" description="Low complexity" evidence="4">
    <location>
        <begin position="666"/>
        <end position="694"/>
    </location>
</feature>
<keyword evidence="2 7" id="KW-0808">Transferase</keyword>
<dbReference type="PANTHER" id="PTHR48050:SF13">
    <property type="entry name" value="STEROL 3-BETA-GLUCOSYLTRANSFERASE UGT80A2"/>
    <property type="match status" value="1"/>
</dbReference>
<accession>A0A0G4NXI6</accession>
<protein>
    <submittedName>
        <fullName evidence="7">UDP-glucuronosyl/UDP-glucosyltransferase</fullName>
    </submittedName>
</protein>
<evidence type="ECO:0000313" key="8">
    <source>
        <dbReference type="Proteomes" id="UP000053732"/>
    </source>
</evidence>
<feature type="compositionally biased region" description="Basic and acidic residues" evidence="4">
    <location>
        <begin position="725"/>
        <end position="744"/>
    </location>
</feature>
<feature type="compositionally biased region" description="Low complexity" evidence="4">
    <location>
        <begin position="745"/>
        <end position="756"/>
    </location>
</feature>
<dbReference type="InterPro" id="IPR004276">
    <property type="entry name" value="GlycoTrans_28_N"/>
</dbReference>
<feature type="domain" description="Erythromycin biosynthesis protein CIII-like C-terminal" evidence="6">
    <location>
        <begin position="431"/>
        <end position="534"/>
    </location>
</feature>
<dbReference type="AlphaFoldDB" id="A0A0G4NXI6"/>
<evidence type="ECO:0000256" key="1">
    <source>
        <dbReference type="ARBA" id="ARBA00004184"/>
    </source>
</evidence>
<evidence type="ECO:0000259" key="6">
    <source>
        <dbReference type="Pfam" id="PF06722"/>
    </source>
</evidence>
<evidence type="ECO:0000256" key="2">
    <source>
        <dbReference type="ARBA" id="ARBA00022679"/>
    </source>
</evidence>
<sequence length="955" mass="106099">MATVASTTAERSSERMHINRSDGWLGEHTKRSLDDHDEVQFFQDGLNTGARILGDGRVDINIDQHKPHLSGLLNHIQHPDMHSTREAERTASAERPYLKDEHFPLHLNLVIQVIGSRGDIQPFVALGRELKAHGHRVRLATHLTFRQFVLDSGLEFFNIGGDPEELMAYMVKNPGLLPGLKAIRSGDIQRRRREMREIFNGCWKSCFEKGDGTFIHQIKEDPWSETLDYRRRPFVADAIIANPPSLAHIHCAQRLGIPLHIIFTMPWSPTQSFPHPLANVHPRNCKPTIANFMSYNVVDMMVWEGLGDILNTFRKNTLSLQPLDTLTAPNILHRLHVPHTYLWSPSLLPKPSDWADNIDVCGFGFLLSETNYTPPNEITTFLSAGPKPIYIGFGSIVVDNAVELTKIIFEAVKKTGQRALVSKGWGNLGADEVPDNILMIGNCPHDWLFRQVSCVIHHGGAGTTAAGLALGLPTIIVPFFGDQQFWGNIVARAGAGPPPIPHKHLNLQNLSDAIQKALDTSTLERAQAIARKMQEESGVRHGVDSFYRNLDTQSFRCSLIPNQPAAWHLKHTKVNLSAFAATVLVKSGKISPDSLVLHRAMEYDTSLDPPDPLTASAQLFFGFITSFVTGLVDAPREIVHDLVSTARGMHQPHEHFDRRAACQAAISSPVQSSPENSNESEEIQIQSEGGQLQIENDEPGNREIREEESTQEDTTDEDNENDVNEITRTRSLERKRNLQLEKSKTMSSSMTPSKQPPKFTILHEVAIHGSQMSKKVLKVIIWLPTDLSLGMARGFHNAPKLYHDTTVNDVPQVVSLRGGFKAAGKELKDGFHFGLTGLGTHPRDGLKHGGTKGLIKGVGKAVGGVFLKPTAGICGLAGYPLSGILREINDSLGRHQKCMIVMGRISQGHEEMRESTPHQREVVSEGWIAIEHDLRKSNKRYSRLHMLNPAQVVIS</sequence>
<feature type="compositionally biased region" description="Basic and acidic residues" evidence="4">
    <location>
        <begin position="11"/>
        <end position="23"/>
    </location>
</feature>
<evidence type="ECO:0000256" key="3">
    <source>
        <dbReference type="ARBA" id="ARBA00023098"/>
    </source>
</evidence>
<dbReference type="Pfam" id="PF06722">
    <property type="entry name" value="EryCIII-like_C"/>
    <property type="match status" value="1"/>
</dbReference>
<evidence type="ECO:0000256" key="4">
    <source>
        <dbReference type="SAM" id="MobiDB-lite"/>
    </source>
</evidence>
<feature type="compositionally biased region" description="Polar residues" evidence="4">
    <location>
        <begin position="1"/>
        <end position="10"/>
    </location>
</feature>
<feature type="region of interest" description="Disordered" evidence="4">
    <location>
        <begin position="1"/>
        <end position="23"/>
    </location>
</feature>
<proteinExistence type="predicted"/>
<feature type="domain" description="Glycosyltransferase family 28 N-terminal" evidence="5">
    <location>
        <begin position="110"/>
        <end position="273"/>
    </location>
</feature>
<dbReference type="FunFam" id="3.40.50.2000:FF:000100">
    <property type="entry name" value="Glycosyltransferase family 1 protein"/>
    <property type="match status" value="1"/>
</dbReference>
<dbReference type="PANTHER" id="PTHR48050">
    <property type="entry name" value="STEROL 3-BETA-GLUCOSYLTRANSFERASE"/>
    <property type="match status" value="1"/>
</dbReference>
<dbReference type="GO" id="GO:0006629">
    <property type="term" value="P:lipid metabolic process"/>
    <property type="evidence" value="ECO:0007669"/>
    <property type="project" value="UniProtKB-KW"/>
</dbReference>
<keyword evidence="8" id="KW-1185">Reference proteome</keyword>
<evidence type="ECO:0000313" key="7">
    <source>
        <dbReference type="EMBL" id="CRL18776.1"/>
    </source>
</evidence>
<feature type="compositionally biased region" description="Acidic residues" evidence="4">
    <location>
        <begin position="709"/>
        <end position="723"/>
    </location>
</feature>
<dbReference type="Pfam" id="PF03033">
    <property type="entry name" value="Glyco_transf_28"/>
    <property type="match status" value="1"/>
</dbReference>
<feature type="compositionally biased region" description="Basic and acidic residues" evidence="4">
    <location>
        <begin position="699"/>
        <end position="708"/>
    </location>
</feature>
<dbReference type="Gene3D" id="3.40.50.2000">
    <property type="entry name" value="Glycogen Phosphorylase B"/>
    <property type="match status" value="2"/>
</dbReference>
<organism evidence="7 8">
    <name type="scientific">Penicillium camemberti (strain FM 013)</name>
    <dbReference type="NCBI Taxonomy" id="1429867"/>
    <lineage>
        <taxon>Eukaryota</taxon>
        <taxon>Fungi</taxon>
        <taxon>Dikarya</taxon>
        <taxon>Ascomycota</taxon>
        <taxon>Pezizomycotina</taxon>
        <taxon>Eurotiomycetes</taxon>
        <taxon>Eurotiomycetidae</taxon>
        <taxon>Eurotiales</taxon>
        <taxon>Aspergillaceae</taxon>
        <taxon>Penicillium</taxon>
    </lineage>
</organism>
<dbReference type="InterPro" id="IPR002213">
    <property type="entry name" value="UDP_glucos_trans"/>
</dbReference>
<dbReference type="Proteomes" id="UP000053732">
    <property type="component" value="Unassembled WGS sequence"/>
</dbReference>
<comment type="subcellular location">
    <subcellularLocation>
        <location evidence="1">Endomembrane system</location>
        <topology evidence="1">Peripheral membrane protein</topology>
    </subcellularLocation>
</comment>
<feature type="region of interest" description="Disordered" evidence="4">
    <location>
        <begin position="665"/>
        <end position="756"/>
    </location>
</feature>
<reference evidence="7 8" key="1">
    <citation type="journal article" date="2014" name="Nat. Commun.">
        <title>Multiple recent horizontal transfers of a large genomic region in cheese making fungi.</title>
        <authorList>
            <person name="Cheeseman K."/>
            <person name="Ropars J."/>
            <person name="Renault P."/>
            <person name="Dupont J."/>
            <person name="Gouzy J."/>
            <person name="Branca A."/>
            <person name="Abraham A.L."/>
            <person name="Ceppi M."/>
            <person name="Conseiller E."/>
            <person name="Debuchy R."/>
            <person name="Malagnac F."/>
            <person name="Goarin A."/>
            <person name="Silar P."/>
            <person name="Lacoste S."/>
            <person name="Sallet E."/>
            <person name="Bensimon A."/>
            <person name="Giraud T."/>
            <person name="Brygoo Y."/>
        </authorList>
    </citation>
    <scope>NUCLEOTIDE SEQUENCE [LARGE SCALE GENOMIC DNA]</scope>
    <source>
        <strain evidence="8">FM 013</strain>
    </source>
</reference>
<gene>
    <name evidence="7" type="ORF">PCAMFM013_S002g000646</name>
</gene>
<dbReference type="FunFam" id="3.40.50.2000:FF:000009">
    <property type="entry name" value="Sterol 3-beta-glucosyltransferase UGT80A2"/>
    <property type="match status" value="1"/>
</dbReference>
<dbReference type="GO" id="GO:0005975">
    <property type="term" value="P:carbohydrate metabolic process"/>
    <property type="evidence" value="ECO:0007669"/>
    <property type="project" value="InterPro"/>
</dbReference>